<name>A0A9D2E1U8_9FIRM</name>
<proteinExistence type="predicted"/>
<dbReference type="EMBL" id="DXBV01000006">
    <property type="protein sequence ID" value="HIZ29683.1"/>
    <property type="molecule type" value="Genomic_DNA"/>
</dbReference>
<organism evidence="1 2">
    <name type="scientific">Candidatus Allofournierella merdipullorum</name>
    <dbReference type="NCBI Taxonomy" id="2838595"/>
    <lineage>
        <taxon>Bacteria</taxon>
        <taxon>Bacillati</taxon>
        <taxon>Bacillota</taxon>
        <taxon>Clostridia</taxon>
        <taxon>Eubacteriales</taxon>
        <taxon>Oscillospiraceae</taxon>
        <taxon>Allofournierella</taxon>
    </lineage>
</organism>
<protein>
    <submittedName>
        <fullName evidence="1">Uncharacterized protein</fullName>
    </submittedName>
</protein>
<sequence>MEKKSCFYRRYIQGVVAQANKENIQYSSDLVYRTLVNWLRKKNMRIENEMFRAVLSASNQLAQGYLLSGVVNIREACEQCRYFHTFTGTDEVHTDIRQVQKHVKDFWSA</sequence>
<evidence type="ECO:0000313" key="1">
    <source>
        <dbReference type="EMBL" id="HIZ29683.1"/>
    </source>
</evidence>
<gene>
    <name evidence="1" type="ORF">H9813_00410</name>
</gene>
<reference evidence="1" key="2">
    <citation type="submission" date="2021-04" db="EMBL/GenBank/DDBJ databases">
        <authorList>
            <person name="Gilroy R."/>
        </authorList>
    </citation>
    <scope>NUCLEOTIDE SEQUENCE</scope>
    <source>
        <strain evidence="1">ChiGjej4B4-18154</strain>
    </source>
</reference>
<reference evidence="1" key="1">
    <citation type="journal article" date="2021" name="PeerJ">
        <title>Extensive microbial diversity within the chicken gut microbiome revealed by metagenomics and culture.</title>
        <authorList>
            <person name="Gilroy R."/>
            <person name="Ravi A."/>
            <person name="Getino M."/>
            <person name="Pursley I."/>
            <person name="Horton D.L."/>
            <person name="Alikhan N.F."/>
            <person name="Baker D."/>
            <person name="Gharbi K."/>
            <person name="Hall N."/>
            <person name="Watson M."/>
            <person name="Adriaenssens E.M."/>
            <person name="Foster-Nyarko E."/>
            <person name="Jarju S."/>
            <person name="Secka A."/>
            <person name="Antonio M."/>
            <person name="Oren A."/>
            <person name="Chaudhuri R.R."/>
            <person name="La Ragione R."/>
            <person name="Hildebrand F."/>
            <person name="Pallen M.J."/>
        </authorList>
    </citation>
    <scope>NUCLEOTIDE SEQUENCE</scope>
    <source>
        <strain evidence="1">ChiGjej4B4-18154</strain>
    </source>
</reference>
<dbReference type="AlphaFoldDB" id="A0A9D2E1U8"/>
<dbReference type="Proteomes" id="UP000824035">
    <property type="component" value="Unassembled WGS sequence"/>
</dbReference>
<accession>A0A9D2E1U8</accession>
<feature type="non-terminal residue" evidence="1">
    <location>
        <position position="109"/>
    </location>
</feature>
<evidence type="ECO:0000313" key="2">
    <source>
        <dbReference type="Proteomes" id="UP000824035"/>
    </source>
</evidence>
<comment type="caution">
    <text evidence="1">The sequence shown here is derived from an EMBL/GenBank/DDBJ whole genome shotgun (WGS) entry which is preliminary data.</text>
</comment>